<proteinExistence type="predicted"/>
<feature type="transmembrane region" description="Helical" evidence="1">
    <location>
        <begin position="335"/>
        <end position="356"/>
    </location>
</feature>
<feature type="transmembrane region" description="Helical" evidence="1">
    <location>
        <begin position="273"/>
        <end position="297"/>
    </location>
</feature>
<feature type="transmembrane region" description="Helical" evidence="1">
    <location>
        <begin position="229"/>
        <end position="253"/>
    </location>
</feature>
<dbReference type="RefSeq" id="WP_285065726.1">
    <property type="nucleotide sequence ID" value="NZ_JASOOE010000007.1"/>
</dbReference>
<organism evidence="2 3">
    <name type="scientific">Facklamia hominis</name>
    <dbReference type="NCBI Taxonomy" id="178214"/>
    <lineage>
        <taxon>Bacteria</taxon>
        <taxon>Bacillati</taxon>
        <taxon>Bacillota</taxon>
        <taxon>Bacilli</taxon>
        <taxon>Lactobacillales</taxon>
        <taxon>Aerococcaceae</taxon>
        <taxon>Facklamia</taxon>
    </lineage>
</organism>
<protein>
    <submittedName>
        <fullName evidence="2">Uncharacterized protein</fullName>
    </submittedName>
</protein>
<evidence type="ECO:0000313" key="3">
    <source>
        <dbReference type="Proteomes" id="UP001229251"/>
    </source>
</evidence>
<feature type="transmembrane region" description="Helical" evidence="1">
    <location>
        <begin position="309"/>
        <end position="329"/>
    </location>
</feature>
<comment type="caution">
    <text evidence="2">The sequence shown here is derived from an EMBL/GenBank/DDBJ whole genome shotgun (WGS) entry which is preliminary data.</text>
</comment>
<keyword evidence="1" id="KW-1133">Transmembrane helix</keyword>
<feature type="transmembrane region" description="Helical" evidence="1">
    <location>
        <begin position="146"/>
        <end position="166"/>
    </location>
</feature>
<feature type="transmembrane region" description="Helical" evidence="1">
    <location>
        <begin position="121"/>
        <end position="139"/>
    </location>
</feature>
<dbReference type="Proteomes" id="UP001229251">
    <property type="component" value="Unassembled WGS sequence"/>
</dbReference>
<reference evidence="2" key="1">
    <citation type="submission" date="2023-05" db="EMBL/GenBank/DDBJ databases">
        <title>Cataloging the Phylogenetic Diversity of Human Bladder Bacteria.</title>
        <authorList>
            <person name="Du J."/>
        </authorList>
    </citation>
    <scope>NUCLEOTIDE SEQUENCE</scope>
    <source>
        <strain evidence="2">UMB1231</strain>
    </source>
</reference>
<feature type="transmembrane region" description="Helical" evidence="1">
    <location>
        <begin position="39"/>
        <end position="62"/>
    </location>
</feature>
<sequence>MNEQYSLKKVITFAGAFIALLIGSGFATGQEIMQYFTAYGGLGFLGILACFILFLVIGTELIETGYEAKFDNPNDIYSAVCGPLLGKFYDYFAVFFLFLSYTVMVAGAQATAIEQYNSPELLGGVILAAAVILTVFFGLDKIVDVIGSIGPVIVVLALGVGTVSVFSNLDQFSQAAEKLAAAKATGNMNIASSNFLLAAASYVGFCVIWLSAFLSQMGQQVQSKKEGRLSISLGAFLFCLATAVMTFALYLNIDEVYTSQIPVLLLARKIHPALAVIFSLTIFLGIYTTAVPLLWNVCARFAKEKTAKYRSLTLVLGVIGAIIGLTIDFSSLVNVVYVLNGYVGFIFIVFLTYRFAKRRLKSN</sequence>
<keyword evidence="1" id="KW-0472">Membrane</keyword>
<feature type="transmembrane region" description="Helical" evidence="1">
    <location>
        <begin position="195"/>
        <end position="217"/>
    </location>
</feature>
<gene>
    <name evidence="2" type="ORF">QP433_04750</name>
</gene>
<feature type="transmembrane region" description="Helical" evidence="1">
    <location>
        <begin position="88"/>
        <end position="109"/>
    </location>
</feature>
<accession>A0AAJ1Q427</accession>
<evidence type="ECO:0000256" key="1">
    <source>
        <dbReference type="SAM" id="Phobius"/>
    </source>
</evidence>
<name>A0AAJ1Q427_9LACT</name>
<evidence type="ECO:0000313" key="2">
    <source>
        <dbReference type="EMBL" id="MDK7187283.1"/>
    </source>
</evidence>
<dbReference type="AlphaFoldDB" id="A0AAJ1Q427"/>
<dbReference type="EMBL" id="JASOOE010000007">
    <property type="protein sequence ID" value="MDK7187283.1"/>
    <property type="molecule type" value="Genomic_DNA"/>
</dbReference>
<dbReference type="PANTHER" id="PTHR37814">
    <property type="entry name" value="CONSERVED MEMBRANE PROTEIN"/>
    <property type="match status" value="1"/>
</dbReference>
<dbReference type="InterPro" id="IPR038728">
    <property type="entry name" value="YkvI-like"/>
</dbReference>
<dbReference type="PANTHER" id="PTHR37814:SF1">
    <property type="entry name" value="MEMBRANE PROTEIN"/>
    <property type="match status" value="1"/>
</dbReference>
<keyword evidence="1" id="KW-0812">Transmembrane</keyword>